<protein>
    <submittedName>
        <fullName evidence="1">Uncharacterized protein</fullName>
    </submittedName>
</protein>
<gene>
    <name evidence="1" type="ORF">Hgul01_03945</name>
</gene>
<dbReference type="Proteomes" id="UP001428290">
    <property type="component" value="Unassembled WGS sequence"/>
</dbReference>
<evidence type="ECO:0000313" key="1">
    <source>
        <dbReference type="EMBL" id="GAA5530127.1"/>
    </source>
</evidence>
<reference evidence="1 2" key="1">
    <citation type="submission" date="2024-02" db="EMBL/GenBank/DDBJ databases">
        <title>Herpetosiphon gulosus NBRC 112829.</title>
        <authorList>
            <person name="Ichikawa N."/>
            <person name="Katano-Makiyama Y."/>
            <person name="Hidaka K."/>
        </authorList>
    </citation>
    <scope>NUCLEOTIDE SEQUENCE [LARGE SCALE GENOMIC DNA]</scope>
    <source>
        <strain evidence="1 2">NBRC 112829</strain>
    </source>
</reference>
<accession>A0ABP9X401</accession>
<organism evidence="1 2">
    <name type="scientific">Herpetosiphon gulosus</name>
    <dbReference type="NCBI Taxonomy" id="1973496"/>
    <lineage>
        <taxon>Bacteria</taxon>
        <taxon>Bacillati</taxon>
        <taxon>Chloroflexota</taxon>
        <taxon>Chloroflexia</taxon>
        <taxon>Herpetosiphonales</taxon>
        <taxon>Herpetosiphonaceae</taxon>
        <taxon>Herpetosiphon</taxon>
    </lineage>
</organism>
<keyword evidence="2" id="KW-1185">Reference proteome</keyword>
<name>A0ABP9X401_9CHLR</name>
<comment type="caution">
    <text evidence="1">The sequence shown here is derived from an EMBL/GenBank/DDBJ whole genome shotgun (WGS) entry which is preliminary data.</text>
</comment>
<sequence length="82" mass="9240">MLPVQCAMCRSDKIIPTATIHEMEKRYERLMVTVYTNPKAVFAKGGVDTWVTCAICGECGHIMLYAEDPQALWQAYQAQQKG</sequence>
<evidence type="ECO:0000313" key="2">
    <source>
        <dbReference type="Proteomes" id="UP001428290"/>
    </source>
</evidence>
<proteinExistence type="predicted"/>
<dbReference type="EMBL" id="BAABRU010000015">
    <property type="protein sequence ID" value="GAA5530127.1"/>
    <property type="molecule type" value="Genomic_DNA"/>
</dbReference>
<dbReference type="RefSeq" id="WP_345723718.1">
    <property type="nucleotide sequence ID" value="NZ_BAABRU010000015.1"/>
</dbReference>